<dbReference type="EMBL" id="FOUY01000013">
    <property type="protein sequence ID" value="SFN34050.1"/>
    <property type="molecule type" value="Genomic_DNA"/>
</dbReference>
<dbReference type="RefSeq" id="WP_093342822.1">
    <property type="nucleotide sequence ID" value="NZ_FOUY01000013.1"/>
</dbReference>
<dbReference type="OrthoDB" id="3578292at2"/>
<evidence type="ECO:0000313" key="2">
    <source>
        <dbReference type="Proteomes" id="UP000199614"/>
    </source>
</evidence>
<name>A0A1I4Y941_PSUAM</name>
<dbReference type="STRING" id="260086.SAMN05216207_10138"/>
<dbReference type="Proteomes" id="UP000199614">
    <property type="component" value="Unassembled WGS sequence"/>
</dbReference>
<keyword evidence="2" id="KW-1185">Reference proteome</keyword>
<reference evidence="1 2" key="1">
    <citation type="submission" date="2016-10" db="EMBL/GenBank/DDBJ databases">
        <authorList>
            <person name="de Groot N.N."/>
        </authorList>
    </citation>
    <scope>NUCLEOTIDE SEQUENCE [LARGE SCALE GENOMIC DNA]</scope>
    <source>
        <strain evidence="1 2">CGMCC 4.1877</strain>
    </source>
</reference>
<gene>
    <name evidence="1" type="ORF">SAMN05216207_10138</name>
</gene>
<sequence>MTSAARGAATRPSTAAVVAPWLALAEITMTAPLVIGLRTARLVTGGLFPSARDRREIRRMWVEKADAFSRSAVVAATSVPGPATAAAVLAPIRTRVRGNARRLAGSR</sequence>
<accession>A0A1I4Y941</accession>
<dbReference type="AlphaFoldDB" id="A0A1I4Y941"/>
<organism evidence="1 2">
    <name type="scientific">Pseudonocardia ammonioxydans</name>
    <dbReference type="NCBI Taxonomy" id="260086"/>
    <lineage>
        <taxon>Bacteria</taxon>
        <taxon>Bacillati</taxon>
        <taxon>Actinomycetota</taxon>
        <taxon>Actinomycetes</taxon>
        <taxon>Pseudonocardiales</taxon>
        <taxon>Pseudonocardiaceae</taxon>
        <taxon>Pseudonocardia</taxon>
    </lineage>
</organism>
<evidence type="ECO:0000313" key="1">
    <source>
        <dbReference type="EMBL" id="SFN34050.1"/>
    </source>
</evidence>
<protein>
    <submittedName>
        <fullName evidence="1">Uncharacterized protein</fullName>
    </submittedName>
</protein>
<proteinExistence type="predicted"/>